<evidence type="ECO:0000256" key="2">
    <source>
        <dbReference type="ARBA" id="ARBA00022450"/>
    </source>
</evidence>
<sequence length="977" mass="105005">EILCGVFAEVLGLPHVGVDDNFFELGGHSLLAVRLVSRIRSVLGAEAGIRTVFEAPTVAALADRLAGAAGARPALAVRTRPDVLPLSFAQQRLWFLGELEGPSATYNIPATVRLTGAVDHAALRAALRDVIARHEVLRTVFPAVDGQPRQYVLDPEATDFELSVVRVGPDDLATALDQAAAHAFELSTEIPLRAWLFTVGPDEHVLLLVLHHIAGDGWSMAPLARDVSTAYAARLRGEAPAWGPLPVQYADYSLWQRELLGEESDPGSVVSEQLAYWRTALADAPEELTLPADRRRPEVATYRGGTVELAVPAELHAGLVELAREHGVTVFMVLQAAMAVLVNRLGAGTDVPLGVPVAGRSDEALDDLVGFFVNTLVIRTDVAGDPTFAELLARVREAGLGALAHQDVPFERLVEDLAPTRSMSRHPLFQIMLGLDNHADAVLDLPGLAAQVVTGGQALAKFDLDVNLRERFGPANEPAGLNGTVVYAEDLFDRATAEAMSERFVRVLAAVTADPEQRVSDVQILGEAERERVLNEWNDAARVIPADHLPERFRDSAEDLPGAGMRAFVLDTALRPVPVGVAGELYVSGDGTRTRPEDATDRLVACPFGEQGRWMYRTGDVVRWRADGSLEYLSRADDTAAGTASAPGDAAVVTKRGPSSVHEEILCGAVAEILDLPQAQVGVDDNFFELGGHSLLAVKLVVRLRALGMSVSVRSLFAAPTVAGLVAATAGQGEVVVPENRIPAGAEAITPDMVPLVDLTAEEIDRIVSQVPGGMANIEDVYPLAPLQEGLFFHHLMGGEDGGDVYVLPTVLGFDSRERVDRFLAVLQKVVDRHDTLRTAFAWEGLREPVQVVVRHAEIPVEEIDLGRPASGDGDAVERLLAACSPSMDIRRAPLLRAYAAAEPGNERWLVVLQNHHLVQDHTGMTVLLGEVRALLAGQGDDLPDPVPFREFVAQARLGVSREEHEKFFAGLLGDVS</sequence>
<dbReference type="RefSeq" id="WP_388634575.1">
    <property type="nucleotide sequence ID" value="NZ_JBIAUT010000025.1"/>
</dbReference>
<dbReference type="SUPFAM" id="SSF47336">
    <property type="entry name" value="ACP-like"/>
    <property type="match status" value="2"/>
</dbReference>
<dbReference type="Pfam" id="PF00550">
    <property type="entry name" value="PP-binding"/>
    <property type="match status" value="2"/>
</dbReference>
<dbReference type="PROSITE" id="PS00012">
    <property type="entry name" value="PHOSPHOPANTETHEINE"/>
    <property type="match status" value="2"/>
</dbReference>
<dbReference type="SMART" id="SM00823">
    <property type="entry name" value="PKS_PP"/>
    <property type="match status" value="2"/>
</dbReference>
<organism evidence="5 6">
    <name type="scientific">Streptomyces nondiastaticus</name>
    <dbReference type="NCBI Taxonomy" id="3154512"/>
    <lineage>
        <taxon>Bacteria</taxon>
        <taxon>Bacillati</taxon>
        <taxon>Actinomycetota</taxon>
        <taxon>Actinomycetes</taxon>
        <taxon>Kitasatosporales</taxon>
        <taxon>Streptomycetaceae</taxon>
        <taxon>Streptomyces</taxon>
    </lineage>
</organism>
<feature type="domain" description="Carrier" evidence="4">
    <location>
        <begin position="660"/>
        <end position="733"/>
    </location>
</feature>
<dbReference type="Gene3D" id="3.30.559.30">
    <property type="entry name" value="Nonribosomal peptide synthetase, condensation domain"/>
    <property type="match status" value="1"/>
</dbReference>
<dbReference type="EMBL" id="JBIAUT010000025">
    <property type="protein sequence ID" value="MFF4221223.1"/>
    <property type="molecule type" value="Genomic_DNA"/>
</dbReference>
<feature type="non-terminal residue" evidence="5">
    <location>
        <position position="1"/>
    </location>
</feature>
<keyword evidence="2" id="KW-0596">Phosphopantetheine</keyword>
<dbReference type="PANTHER" id="PTHR45527:SF1">
    <property type="entry name" value="FATTY ACID SYNTHASE"/>
    <property type="match status" value="1"/>
</dbReference>
<comment type="cofactor">
    <cofactor evidence="1">
        <name>pantetheine 4'-phosphate</name>
        <dbReference type="ChEBI" id="CHEBI:47942"/>
    </cofactor>
</comment>
<protein>
    <submittedName>
        <fullName evidence="5">Condensation domain-containing protein</fullName>
    </submittedName>
</protein>
<dbReference type="PROSITE" id="PS50075">
    <property type="entry name" value="CARRIER"/>
    <property type="match status" value="2"/>
</dbReference>
<feature type="non-terminal residue" evidence="5">
    <location>
        <position position="977"/>
    </location>
</feature>
<keyword evidence="3" id="KW-0597">Phosphoprotein</keyword>
<dbReference type="InterPro" id="IPR036736">
    <property type="entry name" value="ACP-like_sf"/>
</dbReference>
<accession>A0ABW6U8V8</accession>
<dbReference type="Proteomes" id="UP001602123">
    <property type="component" value="Unassembled WGS sequence"/>
</dbReference>
<dbReference type="Gene3D" id="3.40.50.1820">
    <property type="entry name" value="alpha/beta hydrolase"/>
    <property type="match status" value="1"/>
</dbReference>
<evidence type="ECO:0000256" key="3">
    <source>
        <dbReference type="ARBA" id="ARBA00022553"/>
    </source>
</evidence>
<dbReference type="InterPro" id="IPR006162">
    <property type="entry name" value="Ppantetheine_attach_site"/>
</dbReference>
<dbReference type="InterPro" id="IPR009081">
    <property type="entry name" value="PP-bd_ACP"/>
</dbReference>
<evidence type="ECO:0000259" key="4">
    <source>
        <dbReference type="PROSITE" id="PS50075"/>
    </source>
</evidence>
<dbReference type="Gene3D" id="2.30.38.10">
    <property type="entry name" value="Luciferase, Domain 3"/>
    <property type="match status" value="1"/>
</dbReference>
<feature type="domain" description="Carrier" evidence="4">
    <location>
        <begin position="1"/>
        <end position="69"/>
    </location>
</feature>
<dbReference type="CDD" id="cd19540">
    <property type="entry name" value="LCL_NRPS-like"/>
    <property type="match status" value="1"/>
</dbReference>
<evidence type="ECO:0000313" key="6">
    <source>
        <dbReference type="Proteomes" id="UP001602123"/>
    </source>
</evidence>
<dbReference type="InterPro" id="IPR001242">
    <property type="entry name" value="Condensation_dom"/>
</dbReference>
<proteinExistence type="predicted"/>
<dbReference type="InterPro" id="IPR020806">
    <property type="entry name" value="PKS_PP-bd"/>
</dbReference>
<evidence type="ECO:0000313" key="5">
    <source>
        <dbReference type="EMBL" id="MFF4221223.1"/>
    </source>
</evidence>
<dbReference type="Gene3D" id="3.30.559.10">
    <property type="entry name" value="Chloramphenicol acetyltransferase-like domain"/>
    <property type="match status" value="2"/>
</dbReference>
<dbReference type="InterPro" id="IPR023213">
    <property type="entry name" value="CAT-like_dom_sf"/>
</dbReference>
<comment type="caution">
    <text evidence="5">The sequence shown here is derived from an EMBL/GenBank/DDBJ whole genome shotgun (WGS) entry which is preliminary data.</text>
</comment>
<dbReference type="InterPro" id="IPR029058">
    <property type="entry name" value="AB_hydrolase_fold"/>
</dbReference>
<name>A0ABW6U8V8_9ACTN</name>
<evidence type="ECO:0000256" key="1">
    <source>
        <dbReference type="ARBA" id="ARBA00001957"/>
    </source>
</evidence>
<dbReference type="PANTHER" id="PTHR45527">
    <property type="entry name" value="NONRIBOSOMAL PEPTIDE SYNTHETASE"/>
    <property type="match status" value="1"/>
</dbReference>
<dbReference type="Gene3D" id="1.10.1200.10">
    <property type="entry name" value="ACP-like"/>
    <property type="match status" value="1"/>
</dbReference>
<keyword evidence="6" id="KW-1185">Reference proteome</keyword>
<dbReference type="SUPFAM" id="SSF52777">
    <property type="entry name" value="CoA-dependent acyltransferases"/>
    <property type="match status" value="3"/>
</dbReference>
<dbReference type="Pfam" id="PF00668">
    <property type="entry name" value="Condensation"/>
    <property type="match status" value="2"/>
</dbReference>
<dbReference type="SUPFAM" id="SSF56801">
    <property type="entry name" value="Acetyl-CoA synthetase-like"/>
    <property type="match status" value="1"/>
</dbReference>
<gene>
    <name evidence="5" type="ORF">ACFYZM_33855</name>
</gene>
<reference evidence="5 6" key="1">
    <citation type="submission" date="2024-10" db="EMBL/GenBank/DDBJ databases">
        <title>The Natural Products Discovery Center: Release of the First 8490 Sequenced Strains for Exploring Actinobacteria Biosynthetic Diversity.</title>
        <authorList>
            <person name="Kalkreuter E."/>
            <person name="Kautsar S.A."/>
            <person name="Yang D."/>
            <person name="Bader C.D."/>
            <person name="Teijaro C.N."/>
            <person name="Fluegel L."/>
            <person name="Davis C.M."/>
            <person name="Simpson J.R."/>
            <person name="Lauterbach L."/>
            <person name="Steele A.D."/>
            <person name="Gui C."/>
            <person name="Meng S."/>
            <person name="Li G."/>
            <person name="Viehrig K."/>
            <person name="Ye F."/>
            <person name="Su P."/>
            <person name="Kiefer A.F."/>
            <person name="Nichols A."/>
            <person name="Cepeda A.J."/>
            <person name="Yan W."/>
            <person name="Fan B."/>
            <person name="Jiang Y."/>
            <person name="Adhikari A."/>
            <person name="Zheng C.-J."/>
            <person name="Schuster L."/>
            <person name="Cowan T.M."/>
            <person name="Smanski M.J."/>
            <person name="Chevrette M.G."/>
            <person name="De Carvalho L.P.S."/>
            <person name="Shen B."/>
        </authorList>
    </citation>
    <scope>NUCLEOTIDE SEQUENCE [LARGE SCALE GENOMIC DNA]</scope>
    <source>
        <strain evidence="5 6">NPDC001650</strain>
    </source>
</reference>